<accession>A0A6J4S409</accession>
<feature type="non-terminal residue" evidence="2">
    <location>
        <position position="1"/>
    </location>
</feature>
<organism evidence="2">
    <name type="scientific">uncultured Sphingomonas sp</name>
    <dbReference type="NCBI Taxonomy" id="158754"/>
    <lineage>
        <taxon>Bacteria</taxon>
        <taxon>Pseudomonadati</taxon>
        <taxon>Pseudomonadota</taxon>
        <taxon>Alphaproteobacteria</taxon>
        <taxon>Sphingomonadales</taxon>
        <taxon>Sphingomonadaceae</taxon>
        <taxon>Sphingomonas</taxon>
        <taxon>environmental samples</taxon>
    </lineage>
</organism>
<gene>
    <name evidence="2" type="ORF">AVDCRST_MAG44-118</name>
</gene>
<feature type="compositionally biased region" description="Basic residues" evidence="1">
    <location>
        <begin position="1"/>
        <end position="19"/>
    </location>
</feature>
<sequence length="70" mass="8579">EHRRHPRNRRRPPPARRGHLALPQARRGRRAPWQPGRRPARRCRRHPPHPWLRRPRLPPQRSRTRSGPRV</sequence>
<evidence type="ECO:0000313" key="2">
    <source>
        <dbReference type="EMBL" id="CAA9489235.1"/>
    </source>
</evidence>
<evidence type="ECO:0000256" key="1">
    <source>
        <dbReference type="SAM" id="MobiDB-lite"/>
    </source>
</evidence>
<feature type="region of interest" description="Disordered" evidence="1">
    <location>
        <begin position="1"/>
        <end position="70"/>
    </location>
</feature>
<reference evidence="2" key="1">
    <citation type="submission" date="2020-02" db="EMBL/GenBank/DDBJ databases">
        <authorList>
            <person name="Meier V. D."/>
        </authorList>
    </citation>
    <scope>NUCLEOTIDE SEQUENCE</scope>
    <source>
        <strain evidence="2">AVDCRST_MAG44</strain>
    </source>
</reference>
<feature type="non-terminal residue" evidence="2">
    <location>
        <position position="70"/>
    </location>
</feature>
<feature type="compositionally biased region" description="Basic residues" evidence="1">
    <location>
        <begin position="38"/>
        <end position="70"/>
    </location>
</feature>
<name>A0A6J4S409_9SPHN</name>
<dbReference type="AlphaFoldDB" id="A0A6J4S409"/>
<protein>
    <submittedName>
        <fullName evidence="2">Uncharacterized protein</fullName>
    </submittedName>
</protein>
<dbReference type="EMBL" id="CADCVY010000007">
    <property type="protein sequence ID" value="CAA9489235.1"/>
    <property type="molecule type" value="Genomic_DNA"/>
</dbReference>
<proteinExistence type="predicted"/>